<dbReference type="AlphaFoldDB" id="A6DM29"/>
<dbReference type="GO" id="GO:0046872">
    <property type="term" value="F:metal ion binding"/>
    <property type="evidence" value="ECO:0007669"/>
    <property type="project" value="UniProtKB-KW"/>
</dbReference>
<accession>A6DM29</accession>
<keyword evidence="5" id="KW-0732">Signal</keyword>
<feature type="chain" id="PRO_5002694535" evidence="5">
    <location>
        <begin position="25"/>
        <end position="481"/>
    </location>
</feature>
<keyword evidence="2" id="KW-0479">Metal-binding</keyword>
<feature type="signal peptide" evidence="5">
    <location>
        <begin position="1"/>
        <end position="24"/>
    </location>
</feature>
<dbReference type="EMBL" id="ABCK01000010">
    <property type="protein sequence ID" value="EDM27327.1"/>
    <property type="molecule type" value="Genomic_DNA"/>
</dbReference>
<dbReference type="PANTHER" id="PTHR42693:SF53">
    <property type="entry name" value="ENDO-4-O-SULFATASE"/>
    <property type="match status" value="1"/>
</dbReference>
<feature type="domain" description="Sulfatase N-terminal" evidence="6">
    <location>
        <begin position="36"/>
        <end position="357"/>
    </location>
</feature>
<comment type="similarity">
    <text evidence="1">Belongs to the sulfatase family.</text>
</comment>
<dbReference type="RefSeq" id="WP_007278932.1">
    <property type="nucleotide sequence ID" value="NZ_ABCK01000010.1"/>
</dbReference>
<dbReference type="InterPro" id="IPR050738">
    <property type="entry name" value="Sulfatase"/>
</dbReference>
<evidence type="ECO:0000256" key="4">
    <source>
        <dbReference type="ARBA" id="ARBA00022837"/>
    </source>
</evidence>
<dbReference type="STRING" id="313628.LNTAR_21475"/>
<dbReference type="Pfam" id="PF00884">
    <property type="entry name" value="Sulfatase"/>
    <property type="match status" value="1"/>
</dbReference>
<dbReference type="Gene3D" id="3.30.1120.10">
    <property type="match status" value="1"/>
</dbReference>
<organism evidence="7 8">
    <name type="scientific">Lentisphaera araneosa HTCC2155</name>
    <dbReference type="NCBI Taxonomy" id="313628"/>
    <lineage>
        <taxon>Bacteria</taxon>
        <taxon>Pseudomonadati</taxon>
        <taxon>Lentisphaerota</taxon>
        <taxon>Lentisphaeria</taxon>
        <taxon>Lentisphaerales</taxon>
        <taxon>Lentisphaeraceae</taxon>
        <taxon>Lentisphaera</taxon>
    </lineage>
</organism>
<name>A6DM29_9BACT</name>
<dbReference type="Proteomes" id="UP000004947">
    <property type="component" value="Unassembled WGS sequence"/>
</dbReference>
<evidence type="ECO:0000313" key="8">
    <source>
        <dbReference type="Proteomes" id="UP000004947"/>
    </source>
</evidence>
<proteinExistence type="inferred from homology"/>
<evidence type="ECO:0000256" key="1">
    <source>
        <dbReference type="ARBA" id="ARBA00008779"/>
    </source>
</evidence>
<dbReference type="eggNOG" id="COG3119">
    <property type="taxonomic scope" value="Bacteria"/>
</dbReference>
<dbReference type="InterPro" id="IPR017850">
    <property type="entry name" value="Alkaline_phosphatase_core_sf"/>
</dbReference>
<evidence type="ECO:0000256" key="3">
    <source>
        <dbReference type="ARBA" id="ARBA00022801"/>
    </source>
</evidence>
<evidence type="ECO:0000256" key="2">
    <source>
        <dbReference type="ARBA" id="ARBA00022723"/>
    </source>
</evidence>
<sequence length="481" mass="54368">MKSSRLNYRFLSVLALFISMNLYAQTPQTKKDTERPNIVLILCDDLGYGDLACYGHKQIKTPNLDQMAKEGIRFNHFYSAAPVCSASRVGLLTGRSPNRAGVYDWIPHSSESSSPHMRKNEITFPQLLQKAGYATCLSGKWHCNGALINTNQAQPQDAGFDYWFATQNNAAPSHKNPVNFIRNGVELGPIEGFSCQIVTNEAINWMEDHVKQNEKQPFFIYLSFHEPHEPIASPQKIVDTYKGIAENTNQAEYFANVENLDKAVGSLMNQLKKLKINDNTLVIFTSDNGPETLNRYEAASRSYGSPGELKGMKLWTAEAGFRVPAIMHWPEKIATGQISDQVISALDFFPTFCDLAQASNSKSLNLDGSNFTPALHKKKMTRHKPLLWIYYAALNERQVAMRHGDWKISAKLNLPRYHNITSKNFPKVTAATLSDYQLYNLSKDKSEANDLSNQNPKKSAQMIKFLKLQYQDLLEDSHTWK</sequence>
<dbReference type="GO" id="GO:0004065">
    <property type="term" value="F:arylsulfatase activity"/>
    <property type="evidence" value="ECO:0007669"/>
    <property type="project" value="TreeGrafter"/>
</dbReference>
<keyword evidence="8" id="KW-1185">Reference proteome</keyword>
<dbReference type="Gene3D" id="3.40.720.10">
    <property type="entry name" value="Alkaline Phosphatase, subunit A"/>
    <property type="match status" value="1"/>
</dbReference>
<comment type="caution">
    <text evidence="7">The sequence shown here is derived from an EMBL/GenBank/DDBJ whole genome shotgun (WGS) entry which is preliminary data.</text>
</comment>
<dbReference type="SUPFAM" id="SSF53649">
    <property type="entry name" value="Alkaline phosphatase-like"/>
    <property type="match status" value="1"/>
</dbReference>
<dbReference type="OrthoDB" id="9803751at2"/>
<dbReference type="PROSITE" id="PS00149">
    <property type="entry name" value="SULFATASE_2"/>
    <property type="match status" value="1"/>
</dbReference>
<dbReference type="PANTHER" id="PTHR42693">
    <property type="entry name" value="ARYLSULFATASE FAMILY MEMBER"/>
    <property type="match status" value="1"/>
</dbReference>
<gene>
    <name evidence="7" type="ORF">LNTAR_21475</name>
</gene>
<keyword evidence="3" id="KW-0378">Hydrolase</keyword>
<reference evidence="7 8" key="1">
    <citation type="journal article" date="2010" name="J. Bacteriol.">
        <title>Genome sequence of Lentisphaera araneosa HTCC2155T, the type species of the order Lentisphaerales in the phylum Lentisphaerae.</title>
        <authorList>
            <person name="Thrash J.C."/>
            <person name="Cho J.C."/>
            <person name="Vergin K.L."/>
            <person name="Morris R.M."/>
            <person name="Giovannoni S.J."/>
        </authorList>
    </citation>
    <scope>NUCLEOTIDE SEQUENCE [LARGE SCALE GENOMIC DNA]</scope>
    <source>
        <strain evidence="7 8">HTCC2155</strain>
    </source>
</reference>
<dbReference type="InterPro" id="IPR024607">
    <property type="entry name" value="Sulfatase_CS"/>
</dbReference>
<keyword evidence="4" id="KW-0106">Calcium</keyword>
<evidence type="ECO:0000313" key="7">
    <source>
        <dbReference type="EMBL" id="EDM27327.1"/>
    </source>
</evidence>
<protein>
    <submittedName>
        <fullName evidence="7">Arylsulphatase A</fullName>
    </submittedName>
</protein>
<evidence type="ECO:0000259" key="6">
    <source>
        <dbReference type="Pfam" id="PF00884"/>
    </source>
</evidence>
<dbReference type="InterPro" id="IPR000917">
    <property type="entry name" value="Sulfatase_N"/>
</dbReference>
<evidence type="ECO:0000256" key="5">
    <source>
        <dbReference type="SAM" id="SignalP"/>
    </source>
</evidence>